<keyword evidence="2" id="KW-1185">Reference proteome</keyword>
<dbReference type="InterPro" id="IPR027417">
    <property type="entry name" value="P-loop_NTPase"/>
</dbReference>
<evidence type="ECO:0000313" key="2">
    <source>
        <dbReference type="Proteomes" id="UP000673975"/>
    </source>
</evidence>
<dbReference type="EMBL" id="JAFIDN010000005">
    <property type="protein sequence ID" value="MBP3192718.1"/>
    <property type="molecule type" value="Genomic_DNA"/>
</dbReference>
<evidence type="ECO:0000313" key="1">
    <source>
        <dbReference type="EMBL" id="MBP3192718.1"/>
    </source>
</evidence>
<proteinExistence type="predicted"/>
<comment type="caution">
    <text evidence="1">The sequence shown here is derived from an EMBL/GenBank/DDBJ whole genome shotgun (WGS) entry which is preliminary data.</text>
</comment>
<gene>
    <name evidence="1" type="ORF">NATSA_08585</name>
</gene>
<accession>A0A8J7S682</accession>
<dbReference type="Proteomes" id="UP000673975">
    <property type="component" value="Unassembled WGS sequence"/>
</dbReference>
<dbReference type="PANTHER" id="PTHR39206:SF1">
    <property type="entry name" value="SLL8004 PROTEIN"/>
    <property type="match status" value="1"/>
</dbReference>
<dbReference type="RefSeq" id="WP_210511671.1">
    <property type="nucleotide sequence ID" value="NZ_JAFIDN010000005.1"/>
</dbReference>
<sequence>MIPNNPDKHIIIVAGPNGSGKTTVAREIIENQNMRYISADDIAYQISPSDPLSARIQAGKLFFSTLDEAVLNRENIIIESTLSGKSLLPKILNYRQNHNFTITIVYVFLANPEMCHKRVTIRVRKGGHHVPYQDISRRFGRSLVIFGTFIGSNAINGI</sequence>
<dbReference type="PANTHER" id="PTHR39206">
    <property type="entry name" value="SLL8004 PROTEIN"/>
    <property type="match status" value="1"/>
</dbReference>
<dbReference type="Pfam" id="PF13671">
    <property type="entry name" value="AAA_33"/>
    <property type="match status" value="1"/>
</dbReference>
<protein>
    <submittedName>
        <fullName evidence="1">AAA family ATPase</fullName>
    </submittedName>
</protein>
<organism evidence="1 2">
    <name type="scientific">Natronogracilivirga saccharolytica</name>
    <dbReference type="NCBI Taxonomy" id="2812953"/>
    <lineage>
        <taxon>Bacteria</taxon>
        <taxon>Pseudomonadati</taxon>
        <taxon>Balneolota</taxon>
        <taxon>Balneolia</taxon>
        <taxon>Balneolales</taxon>
        <taxon>Cyclonatronaceae</taxon>
        <taxon>Natronogracilivirga</taxon>
    </lineage>
</organism>
<dbReference type="SUPFAM" id="SSF52540">
    <property type="entry name" value="P-loop containing nucleoside triphosphate hydrolases"/>
    <property type="match status" value="1"/>
</dbReference>
<name>A0A8J7S682_9BACT</name>
<dbReference type="Gene3D" id="3.40.50.300">
    <property type="entry name" value="P-loop containing nucleotide triphosphate hydrolases"/>
    <property type="match status" value="1"/>
</dbReference>
<dbReference type="AlphaFoldDB" id="A0A8J7S682"/>
<reference evidence="1" key="1">
    <citation type="submission" date="2021-02" db="EMBL/GenBank/DDBJ databases">
        <title>Natronogracilivirga saccharolytica gen. nov. sp. nov. a new anaerobic, haloalkiliphilic carbohydrate-fermenting bacterium from soda lake and proposing of Cyclonatronumiaceae fam. nov. in the phylum Balneolaeota.</title>
        <authorList>
            <person name="Zhilina T.N."/>
            <person name="Sorokin D.Y."/>
            <person name="Zavarzina D.G."/>
            <person name="Toshchakov S.V."/>
            <person name="Kublanov I.V."/>
        </authorList>
    </citation>
    <scope>NUCLEOTIDE SEQUENCE</scope>
    <source>
        <strain evidence="1">Z-1702</strain>
    </source>
</reference>